<organism evidence="3 4">
    <name type="scientific">Thelohanellus kitauei</name>
    <name type="common">Myxosporean</name>
    <dbReference type="NCBI Taxonomy" id="669202"/>
    <lineage>
        <taxon>Eukaryota</taxon>
        <taxon>Metazoa</taxon>
        <taxon>Cnidaria</taxon>
        <taxon>Myxozoa</taxon>
        <taxon>Myxosporea</taxon>
        <taxon>Bivalvulida</taxon>
        <taxon>Platysporina</taxon>
        <taxon>Myxobolidae</taxon>
        <taxon>Thelohanellus</taxon>
    </lineage>
</organism>
<dbReference type="InterPro" id="IPR047227">
    <property type="entry name" value="MEX3"/>
</dbReference>
<evidence type="ECO:0000259" key="2">
    <source>
        <dbReference type="SMART" id="SM00322"/>
    </source>
</evidence>
<dbReference type="CDD" id="cd22424">
    <property type="entry name" value="KH-I_MEX3_rpt2"/>
    <property type="match status" value="1"/>
</dbReference>
<sequence>MEYPPLAHRSLEVYNQINFANAVMANKSAIFRDIYSSLPYRFLSHTFRKFMVEVVLTHQFASYDYIEVPQSAVGLVVGNKGSMIKRFQDMTLTKIITPSKDMEPIFMIFGDREKVETAKVSIFKYVQNNLYQESQEDAGEEQRWVEEEVDCYQTPNEYIYEFDPINRNIGKFNFYDQPIHQLLQSSPGITSFDQENDKLIRSYKGCPFNIRNILVLDHEDNPISPHQIGESYFNHVYIKIRFFISKSFYFESVAKPNNNTDNMFHHN</sequence>
<dbReference type="Proteomes" id="UP000031668">
    <property type="component" value="Unassembled WGS sequence"/>
</dbReference>
<name>A0A0C2JGQ9_THEKT</name>
<accession>A0A0C2JGQ9</accession>
<reference evidence="3 4" key="1">
    <citation type="journal article" date="2014" name="Genome Biol. Evol.">
        <title>The genome of the myxosporean Thelohanellus kitauei shows adaptations to nutrient acquisition within its fish host.</title>
        <authorList>
            <person name="Yang Y."/>
            <person name="Xiong J."/>
            <person name="Zhou Z."/>
            <person name="Huo F."/>
            <person name="Miao W."/>
            <person name="Ran C."/>
            <person name="Liu Y."/>
            <person name="Zhang J."/>
            <person name="Feng J."/>
            <person name="Wang M."/>
            <person name="Wang M."/>
            <person name="Wang L."/>
            <person name="Yao B."/>
        </authorList>
    </citation>
    <scope>NUCLEOTIDE SEQUENCE [LARGE SCALE GENOMIC DNA]</scope>
    <source>
        <strain evidence="3">Wuqing</strain>
    </source>
</reference>
<dbReference type="OrthoDB" id="427410at2759"/>
<comment type="caution">
    <text evidence="3">The sequence shown here is derived from an EMBL/GenBank/DDBJ whole genome shotgun (WGS) entry which is preliminary data.</text>
</comment>
<evidence type="ECO:0000313" key="4">
    <source>
        <dbReference type="Proteomes" id="UP000031668"/>
    </source>
</evidence>
<dbReference type="SMART" id="SM00322">
    <property type="entry name" value="KH"/>
    <property type="match status" value="1"/>
</dbReference>
<gene>
    <name evidence="3" type="ORF">RF11_06901</name>
</gene>
<dbReference type="PROSITE" id="PS50084">
    <property type="entry name" value="KH_TYPE_1"/>
    <property type="match status" value="1"/>
</dbReference>
<dbReference type="InterPro" id="IPR004088">
    <property type="entry name" value="KH_dom_type_1"/>
</dbReference>
<dbReference type="Pfam" id="PF00013">
    <property type="entry name" value="KH_1"/>
    <property type="match status" value="1"/>
</dbReference>
<evidence type="ECO:0000256" key="1">
    <source>
        <dbReference type="PROSITE-ProRule" id="PRU00117"/>
    </source>
</evidence>
<evidence type="ECO:0000313" key="3">
    <source>
        <dbReference type="EMBL" id="KII68468.1"/>
    </source>
</evidence>
<dbReference type="SUPFAM" id="SSF54791">
    <property type="entry name" value="Eukaryotic type KH-domain (KH-domain type I)"/>
    <property type="match status" value="1"/>
</dbReference>
<dbReference type="InterPro" id="IPR004087">
    <property type="entry name" value="KH_dom"/>
</dbReference>
<dbReference type="PANTHER" id="PTHR23285">
    <property type="entry name" value="RING FINGER AND KH DOMAIN CONTAINING PROTEIN 1"/>
    <property type="match status" value="1"/>
</dbReference>
<keyword evidence="4" id="KW-1185">Reference proteome</keyword>
<keyword evidence="1" id="KW-0694">RNA-binding</keyword>
<proteinExistence type="predicted"/>
<dbReference type="Gene3D" id="3.30.1370.10">
    <property type="entry name" value="K Homology domain, type 1"/>
    <property type="match status" value="1"/>
</dbReference>
<dbReference type="PANTHER" id="PTHR23285:SF7">
    <property type="entry name" value="LD09246P1"/>
    <property type="match status" value="1"/>
</dbReference>
<dbReference type="InterPro" id="IPR036612">
    <property type="entry name" value="KH_dom_type_1_sf"/>
</dbReference>
<protein>
    <submittedName>
        <fullName evidence="3">RNA-binding protein MEX3B</fullName>
    </submittedName>
</protein>
<feature type="domain" description="K Homology" evidence="2">
    <location>
        <begin position="60"/>
        <end position="127"/>
    </location>
</feature>
<dbReference type="InterPro" id="IPR047226">
    <property type="entry name" value="KH-I_MEX3_rpt2"/>
</dbReference>
<dbReference type="EMBL" id="JWZT01002856">
    <property type="protein sequence ID" value="KII68468.1"/>
    <property type="molecule type" value="Genomic_DNA"/>
</dbReference>
<dbReference type="AlphaFoldDB" id="A0A0C2JGQ9"/>
<dbReference type="GO" id="GO:0003723">
    <property type="term" value="F:RNA binding"/>
    <property type="evidence" value="ECO:0007669"/>
    <property type="project" value="UniProtKB-UniRule"/>
</dbReference>